<evidence type="ECO:0000256" key="1">
    <source>
        <dbReference type="ARBA" id="ARBA00009009"/>
    </source>
</evidence>
<dbReference type="Proteomes" id="UP001056384">
    <property type="component" value="Chromosome 4"/>
</dbReference>
<keyword evidence="2" id="KW-0378">Hydrolase</keyword>
<gene>
    <name evidence="4" type="ORF">Slin15195_G055500</name>
</gene>
<keyword evidence="5" id="KW-1185">Reference proteome</keyword>
<proteinExistence type="inferred from homology"/>
<dbReference type="InterPro" id="IPR050789">
    <property type="entry name" value="Diverse_Enzym_Activities"/>
</dbReference>
<feature type="domain" description="Beta-lactamase-related" evidence="3">
    <location>
        <begin position="25"/>
        <end position="311"/>
    </location>
</feature>
<dbReference type="Gene3D" id="3.40.710.10">
    <property type="entry name" value="DD-peptidase/beta-lactamase superfamily"/>
    <property type="match status" value="1"/>
</dbReference>
<sequence length="360" mass="39605">MAPRERLNALEGHINGTSNMSADLEQALAQGVKDGKVPHAVVYATNHDGSFTYKHATGFQHLGKDEESVQEDSLFMLASASKVITAVAGLKAVELGFTGLDDDVSPHLPELGKLQVLHGFDDNEKPILKDRKNPITIRQLLSHSAGHTYGFNPDIIKYAAATGQPSPLTALEATIVERYDTPLAFEPGTSWSYGPGLDWTGLLIHRLTGLTLDEFQKKHFWEPLGIKGLTYWPGDEWKKSKTPQLTVRGPDGRLAPFDGDTLNTHSTECFGGHGMYAQMGDYLKVLHSLLKNDGKLLKPENVEELFRPQLGDDSKAALNQFISAWHTMIPGEFNPDIPTSYALGELCFWKTMLGGGRRGR</sequence>
<dbReference type="InterPro" id="IPR012338">
    <property type="entry name" value="Beta-lactam/transpept-like"/>
</dbReference>
<name>A0A9Q9EHW8_9PEZI</name>
<organism evidence="4 5">
    <name type="scientific">Septoria linicola</name>
    <dbReference type="NCBI Taxonomy" id="215465"/>
    <lineage>
        <taxon>Eukaryota</taxon>
        <taxon>Fungi</taxon>
        <taxon>Dikarya</taxon>
        <taxon>Ascomycota</taxon>
        <taxon>Pezizomycotina</taxon>
        <taxon>Dothideomycetes</taxon>
        <taxon>Dothideomycetidae</taxon>
        <taxon>Mycosphaerellales</taxon>
        <taxon>Mycosphaerellaceae</taxon>
        <taxon>Septoria</taxon>
    </lineage>
</organism>
<comment type="similarity">
    <text evidence="1">Belongs to the class-A beta-lactamase family.</text>
</comment>
<evidence type="ECO:0000313" key="5">
    <source>
        <dbReference type="Proteomes" id="UP001056384"/>
    </source>
</evidence>
<dbReference type="PANTHER" id="PTHR43283:SF17">
    <property type="entry name" value="(LOVD), PUTATIVE (AFU_ORTHOLOGUE AFUA_5G00920)-RELATED"/>
    <property type="match status" value="1"/>
</dbReference>
<dbReference type="PANTHER" id="PTHR43283">
    <property type="entry name" value="BETA-LACTAMASE-RELATED"/>
    <property type="match status" value="1"/>
</dbReference>
<evidence type="ECO:0000259" key="3">
    <source>
        <dbReference type="Pfam" id="PF00144"/>
    </source>
</evidence>
<dbReference type="AlphaFoldDB" id="A0A9Q9EHW8"/>
<accession>A0A9Q9EHW8</accession>
<dbReference type="SUPFAM" id="SSF56601">
    <property type="entry name" value="beta-lactamase/transpeptidase-like"/>
    <property type="match status" value="1"/>
</dbReference>
<dbReference type="GO" id="GO:0016787">
    <property type="term" value="F:hydrolase activity"/>
    <property type="evidence" value="ECO:0007669"/>
    <property type="project" value="UniProtKB-KW"/>
</dbReference>
<protein>
    <submittedName>
        <fullName evidence="4">Beta-lactamase/transpeptidase</fullName>
    </submittedName>
</protein>
<dbReference type="InterPro" id="IPR001466">
    <property type="entry name" value="Beta-lactam-related"/>
</dbReference>
<evidence type="ECO:0000313" key="4">
    <source>
        <dbReference type="EMBL" id="USW52231.1"/>
    </source>
</evidence>
<reference evidence="4" key="1">
    <citation type="submission" date="2022-06" db="EMBL/GenBank/DDBJ databases">
        <title>Complete genome sequences of two strains of the flax pathogen Septoria linicola.</title>
        <authorList>
            <person name="Lapalu N."/>
            <person name="Simon A."/>
            <person name="Demenou B."/>
            <person name="Paumier D."/>
            <person name="Guillot M.-P."/>
            <person name="Gout L."/>
            <person name="Valade R."/>
        </authorList>
    </citation>
    <scope>NUCLEOTIDE SEQUENCE</scope>
    <source>
        <strain evidence="4">SE15195</strain>
    </source>
</reference>
<evidence type="ECO:0000256" key="2">
    <source>
        <dbReference type="ARBA" id="ARBA00022801"/>
    </source>
</evidence>
<dbReference type="Pfam" id="PF00144">
    <property type="entry name" value="Beta-lactamase"/>
    <property type="match status" value="1"/>
</dbReference>
<dbReference type="EMBL" id="CP099421">
    <property type="protein sequence ID" value="USW52231.1"/>
    <property type="molecule type" value="Genomic_DNA"/>
</dbReference>